<reference evidence="1 3" key="1">
    <citation type="submission" date="2015-11" db="EMBL/GenBank/DDBJ databases">
        <title>Genomic analysis of 38 Legionella species identifies large and diverse effector repertoires.</title>
        <authorList>
            <person name="Burstein D."/>
            <person name="Amaro F."/>
            <person name="Zusman T."/>
            <person name="Lifshitz Z."/>
            <person name="Cohen O."/>
            <person name="Gilbert J.A."/>
            <person name="Pupko T."/>
            <person name="Shuman H.A."/>
            <person name="Segal G."/>
        </authorList>
    </citation>
    <scope>NUCLEOTIDE SEQUENCE [LARGE SCALE GENOMIC DNA]</scope>
    <source>
        <strain evidence="1 3">ATCC 49507</strain>
    </source>
</reference>
<dbReference type="InterPro" id="IPR011990">
    <property type="entry name" value="TPR-like_helical_dom_sf"/>
</dbReference>
<proteinExistence type="predicted"/>
<dbReference type="Gene3D" id="1.25.40.10">
    <property type="entry name" value="Tetratricopeptide repeat domain"/>
    <property type="match status" value="1"/>
</dbReference>
<dbReference type="Proteomes" id="UP000054639">
    <property type="component" value="Unassembled WGS sequence"/>
</dbReference>
<protein>
    <submittedName>
        <fullName evidence="2">Uncharacterized protein conserved in bacteria</fullName>
    </submittedName>
</protein>
<evidence type="ECO:0000313" key="1">
    <source>
        <dbReference type="EMBL" id="KTD52669.1"/>
    </source>
</evidence>
<evidence type="ECO:0000313" key="2">
    <source>
        <dbReference type="EMBL" id="STY19081.1"/>
    </source>
</evidence>
<dbReference type="OrthoDB" id="7593450at2"/>
<dbReference type="EMBL" id="UGOW01000001">
    <property type="protein sequence ID" value="STY19081.1"/>
    <property type="molecule type" value="Genomic_DNA"/>
</dbReference>
<name>A0A378KZP5_9GAMM</name>
<evidence type="ECO:0000313" key="4">
    <source>
        <dbReference type="Proteomes" id="UP000254230"/>
    </source>
</evidence>
<dbReference type="AlphaFoldDB" id="A0A378KZP5"/>
<evidence type="ECO:0000313" key="3">
    <source>
        <dbReference type="Proteomes" id="UP000054639"/>
    </source>
</evidence>
<reference evidence="2 4" key="2">
    <citation type="submission" date="2018-06" db="EMBL/GenBank/DDBJ databases">
        <authorList>
            <consortium name="Pathogen Informatics"/>
            <person name="Doyle S."/>
        </authorList>
    </citation>
    <scope>NUCLEOTIDE SEQUENCE [LARGE SCALE GENOMIC DNA]</scope>
    <source>
        <strain evidence="2 4">NCTC12376</strain>
    </source>
</reference>
<dbReference type="EMBL" id="LNYR01000006">
    <property type="protein sequence ID" value="KTD52669.1"/>
    <property type="molecule type" value="Genomic_DNA"/>
</dbReference>
<dbReference type="InterPro" id="IPR010323">
    <property type="entry name" value="DUF924"/>
</dbReference>
<gene>
    <name evidence="1" type="ORF">Lqua_0502</name>
    <name evidence="2" type="ORF">NCTC12376_02911</name>
</gene>
<sequence length="179" mass="21172">MIYTDVLEFWFNTLSPADWWKKDTNLDDLIKSKFLELHRQASNGELFEWRETPLGSLAEVIVLDQFSRNIFRDTSRSFFFDGMALVLAQCAIKNHFDKELEPTQRVFLYMPFMHSESAIIHEQAKQLFSLPQMEANYEFELKHAAIIEKFGRYPHRNLILGRESTPEELEFLKQPNSSF</sequence>
<organism evidence="2 4">
    <name type="scientific">Legionella quateirensis</name>
    <dbReference type="NCBI Taxonomy" id="45072"/>
    <lineage>
        <taxon>Bacteria</taxon>
        <taxon>Pseudomonadati</taxon>
        <taxon>Pseudomonadota</taxon>
        <taxon>Gammaproteobacteria</taxon>
        <taxon>Legionellales</taxon>
        <taxon>Legionellaceae</taxon>
        <taxon>Legionella</taxon>
    </lineage>
</organism>
<keyword evidence="3" id="KW-1185">Reference proteome</keyword>
<dbReference type="Proteomes" id="UP000254230">
    <property type="component" value="Unassembled WGS sequence"/>
</dbReference>
<accession>A0A378KZP5</accession>
<dbReference type="SUPFAM" id="SSF48452">
    <property type="entry name" value="TPR-like"/>
    <property type="match status" value="1"/>
</dbReference>
<dbReference type="Pfam" id="PF06041">
    <property type="entry name" value="DUF924"/>
    <property type="match status" value="1"/>
</dbReference>
<dbReference type="STRING" id="45072.Lqua_0502"/>
<dbReference type="RefSeq" id="WP_058472719.1">
    <property type="nucleotide sequence ID" value="NZ_CAAAIL010000033.1"/>
</dbReference>
<dbReference type="Gene3D" id="1.20.58.320">
    <property type="entry name" value="TPR-like"/>
    <property type="match status" value="1"/>
</dbReference>